<keyword evidence="25" id="KW-1185">Reference proteome</keyword>
<evidence type="ECO:0000313" key="25">
    <source>
        <dbReference type="Proteomes" id="UP000769528"/>
    </source>
</evidence>
<dbReference type="OrthoDB" id="276498at2759"/>
<evidence type="ECO:0000256" key="19">
    <source>
        <dbReference type="PROSITE-ProRule" id="PRU01384"/>
    </source>
</evidence>
<dbReference type="PRINTS" id="PR00418">
    <property type="entry name" value="TPI2FAMILY"/>
</dbReference>
<name>A0A9P8T2Y6_9ASCO</name>
<dbReference type="Gene3D" id="1.10.268.10">
    <property type="entry name" value="Topoisomerase, domain 3"/>
    <property type="match status" value="1"/>
</dbReference>
<feature type="region of interest" description="Disordered" evidence="21">
    <location>
        <begin position="1"/>
        <end position="30"/>
    </location>
</feature>
<dbReference type="GO" id="GO:0005634">
    <property type="term" value="C:nucleus"/>
    <property type="evidence" value="ECO:0007669"/>
    <property type="project" value="UniProtKB-SubCell"/>
</dbReference>
<dbReference type="InterPro" id="IPR006171">
    <property type="entry name" value="TOPRIM_dom"/>
</dbReference>
<dbReference type="CDD" id="cd00187">
    <property type="entry name" value="TOP4c"/>
    <property type="match status" value="1"/>
</dbReference>
<dbReference type="PRINTS" id="PR01158">
    <property type="entry name" value="TOPISMRASEII"/>
</dbReference>
<dbReference type="Gene3D" id="3.30.565.10">
    <property type="entry name" value="Histidine kinase-like ATPase, C-terminal domain"/>
    <property type="match status" value="1"/>
</dbReference>
<keyword evidence="12 20" id="KW-0067">ATP-binding</keyword>
<keyword evidence="14 19" id="KW-0799">Topoisomerase</keyword>
<dbReference type="Pfam" id="PF00204">
    <property type="entry name" value="DNA_gyraseB"/>
    <property type="match status" value="1"/>
</dbReference>
<sequence>MTPPLGSANNKLNTMTADNSSTAKKKNASDQYQKLSQLEHILKRPDTYIGSTEHLESNLWIYDGETESMVEKPVKIVPGLFKIFDEILVNAADNKIRDPSMKKIEVTIDAESNTISVKNDGKGIPIEMHDKEGIWIPELIFGNLLTSSNYDDDEKKVTGGRNGYGAKLCNIFSTEFTLETADKNSEKIYKQTWKNNMSETGKPKITAMGKRLVEYTKITYKPDLAKFHMETLDEDILGVLRRRVYDLAGTVKGVSVSLNGTTIKIRDFKQYVEMYVRALNTKRLADGEAIDLEKKPTIVYKKFDDEKSKSRWEIAFGVSDSSFNQISFVNSIATTSGGPHVQYVADQIVDKIGAVLKKKHKNSNVKPFQIRNNMFLFVNCLIENPAFTSQTKEQMSTRKPQFGSDPRVPDEFINQILKTEFIEKILDVAQINADKALKKSDGSKKSRITNHPKLEDANKAGTREGYKCTLILTEGDSALSLAVAGLAVIGRDYYGCFPLRGKMLNVRDASADQLAKNSEIQAIKQIMGLQHKKNYEDNKSLRYGRIMIMTDQDTDGSHIKGLIINFLETSFPGLLNVPGFLLEFITPIVKVTITKPRRETISFYNMPEYEDWIENESHRYTWTHKYYKGLGTSSQQEGREYFSDLDRHLKTFNSLQEEDKGLIDLAFSKKKADDRKDWLRGYTPGTFLDPDLNDIPISDFINKELILFSMADNIRSIPSVLDGLKPGQRKIIYGSFKRNLKSEIKVAQLAGYISEHTGYHHGEQSLVQSIIGLAQDFVGSNNINLLQPNGSFGTRNMGGKDASAARYIFTELSSITRKLLNPADDPLYSYEQDDGDNVEPTWYLPILPMVLVNGAEGIGTGWSTNVPQYNPRDLVSNIRRLMSNEDLHEMTPWYKGWEGQIQKISNDKYRIFGKIEQLDDTTLAITELPVKVWTSNIKEYLLEGLGGTDKQKPWIKDLQEQHGLGIRFIVTLSPEEMEKSKKIGLYERFKLTSSISLSNMVLFDPQGRIKKYDDVLDIIRDFYFVRLDFYQRRKDNLAKEISNVLERLTSQARFIKLIIDKRLNINNRKRVDLIEELQELNFPKFDKKGNPIFTKTKSSEITQDEVIAEEDDDLEGDLSTVHVRENIFSSYDYLLGMPIWSLTRERYEKLLQQKANKEDELTELLKLTAKDIWNKDLDDFLNSWDKFLKEDEIKRTTLVVPKKAKGRKRVADNDDDYGAAKKRSKKKEEKIDIRKGDLVPIPEYIPPKSKVKKEATPTIKKESTPISSTDIKKEPDINIKKETSNQSKLPFTKAKKELEPEPEFKSVFGKGNTIFGSPARAIIDGDAKNSTKSNVQSNSFSGKFDQAASAFNRATETINLDSDQDDEIVVKKPTKRAINQTTKRVVPKPKAPTKPKKRIIADSEEEIDEDLGDESEDQIKSKKAASVRKRKVESDNDLDLDIDMVDAPRSNRASRSKPAKSYAIEDNEDSFIDDQESDDGDDDDDDDFSDF</sequence>
<comment type="caution">
    <text evidence="24">The sequence shown here is derived from an EMBL/GenBank/DDBJ whole genome shotgun (WGS) entry which is preliminary data.</text>
</comment>
<evidence type="ECO:0000256" key="2">
    <source>
        <dbReference type="ARBA" id="ARBA00001913"/>
    </source>
</evidence>
<dbReference type="PROSITE" id="PS00177">
    <property type="entry name" value="TOPOISOMERASE_II"/>
    <property type="match status" value="1"/>
</dbReference>
<dbReference type="InterPro" id="IPR013758">
    <property type="entry name" value="Topo_IIA_A/C_ab"/>
</dbReference>
<dbReference type="Gene3D" id="3.30.1360.40">
    <property type="match status" value="1"/>
</dbReference>
<keyword evidence="17" id="KW-0539">Nucleus</keyword>
<dbReference type="SMART" id="SM00387">
    <property type="entry name" value="HATPase_c"/>
    <property type="match status" value="1"/>
</dbReference>
<dbReference type="SUPFAM" id="SSF55874">
    <property type="entry name" value="ATPase domain of HSP90 chaperone/DNA topoisomerase II/histidine kinase"/>
    <property type="match status" value="1"/>
</dbReference>
<comment type="similarity">
    <text evidence="5 20">Belongs to the type II topoisomerase family.</text>
</comment>
<dbReference type="InterPro" id="IPR013760">
    <property type="entry name" value="Topo_IIA-like_dom_sf"/>
</dbReference>
<comment type="function">
    <text evidence="18 20">Control of topological states of DNA by transient breakage and subsequent rejoining of DNA strands. Topoisomerase II makes double-strand breaks.</text>
</comment>
<dbReference type="Gene3D" id="3.30.1490.30">
    <property type="match status" value="1"/>
</dbReference>
<comment type="cofactor">
    <cofactor evidence="3">
        <name>Mg(2+)</name>
        <dbReference type="ChEBI" id="CHEBI:18420"/>
    </cofactor>
</comment>
<dbReference type="Gene3D" id="3.40.50.670">
    <property type="match status" value="1"/>
</dbReference>
<protein>
    <recommendedName>
        <fullName evidence="8 20">DNA topoisomerase 2</fullName>
        <ecNumber evidence="7 20">5.6.2.2</ecNumber>
    </recommendedName>
</protein>
<comment type="catalytic activity">
    <reaction evidence="1 19 20">
        <text>ATP-dependent breakage, passage and rejoining of double-stranded DNA.</text>
        <dbReference type="EC" id="5.6.2.2"/>
    </reaction>
</comment>
<feature type="compositionally biased region" description="Polar residues" evidence="21">
    <location>
        <begin position="7"/>
        <end position="22"/>
    </location>
</feature>
<evidence type="ECO:0000313" key="24">
    <source>
        <dbReference type="EMBL" id="KAH3663440.1"/>
    </source>
</evidence>
<dbReference type="InterPro" id="IPR034157">
    <property type="entry name" value="TOPRIM_TopoII"/>
</dbReference>
<feature type="compositionally biased region" description="Basic and acidic residues" evidence="21">
    <location>
        <begin position="1294"/>
        <end position="1303"/>
    </location>
</feature>
<feature type="region of interest" description="Disordered" evidence="21">
    <location>
        <begin position="1249"/>
        <end position="1303"/>
    </location>
</feature>
<dbReference type="Pfam" id="PF16898">
    <property type="entry name" value="TOPRIM_C"/>
    <property type="match status" value="1"/>
</dbReference>
<dbReference type="FunFam" id="3.30.1360.40:FF:000011">
    <property type="entry name" value="DNA topoisomerase 2"/>
    <property type="match status" value="1"/>
</dbReference>
<dbReference type="InterPro" id="IPR013757">
    <property type="entry name" value="Topo_IIA_A_a_sf"/>
</dbReference>
<dbReference type="FunFam" id="3.90.199.10:FF:000002">
    <property type="entry name" value="DNA topoisomerase 2"/>
    <property type="match status" value="1"/>
</dbReference>
<feature type="compositionally biased region" description="Basic residues" evidence="21">
    <location>
        <begin position="1421"/>
        <end position="1431"/>
    </location>
</feature>
<evidence type="ECO:0000256" key="9">
    <source>
        <dbReference type="ARBA" id="ARBA00022553"/>
    </source>
</evidence>
<proteinExistence type="inferred from homology"/>
<dbReference type="SMART" id="SM00433">
    <property type="entry name" value="TOP2c"/>
    <property type="match status" value="1"/>
</dbReference>
<dbReference type="PROSITE" id="PS50880">
    <property type="entry name" value="TOPRIM"/>
    <property type="match status" value="1"/>
</dbReference>
<dbReference type="InterPro" id="IPR031660">
    <property type="entry name" value="TOPRIM_C"/>
</dbReference>
<dbReference type="SUPFAM" id="SSF56719">
    <property type="entry name" value="Type II DNA topoisomerase"/>
    <property type="match status" value="1"/>
</dbReference>
<evidence type="ECO:0000256" key="18">
    <source>
        <dbReference type="ARBA" id="ARBA00053943"/>
    </source>
</evidence>
<feature type="domain" description="Toprim" evidence="22">
    <location>
        <begin position="468"/>
        <end position="582"/>
    </location>
</feature>
<dbReference type="EC" id="5.6.2.2" evidence="7 20"/>
<feature type="compositionally biased region" description="Acidic residues" evidence="21">
    <location>
        <begin position="1435"/>
        <end position="1444"/>
    </location>
</feature>
<evidence type="ECO:0000256" key="16">
    <source>
        <dbReference type="ARBA" id="ARBA00023235"/>
    </source>
</evidence>
<evidence type="ECO:0000259" key="23">
    <source>
        <dbReference type="PROSITE" id="PS52040"/>
    </source>
</evidence>
<dbReference type="GO" id="GO:0003677">
    <property type="term" value="F:DNA binding"/>
    <property type="evidence" value="ECO:0007669"/>
    <property type="project" value="UniProtKB-UniRule"/>
</dbReference>
<dbReference type="PANTHER" id="PTHR10169">
    <property type="entry name" value="DNA TOPOISOMERASE/GYRASE"/>
    <property type="match status" value="1"/>
</dbReference>
<feature type="compositionally biased region" description="Acidic residues" evidence="21">
    <location>
        <begin position="1465"/>
        <end position="1491"/>
    </location>
</feature>
<dbReference type="CDD" id="cd03481">
    <property type="entry name" value="TopoIIA_Trans_ScTopoIIA"/>
    <property type="match status" value="1"/>
</dbReference>
<keyword evidence="10" id="KW-0479">Metal-binding</keyword>
<reference evidence="24" key="2">
    <citation type="submission" date="2021-01" db="EMBL/GenBank/DDBJ databases">
        <authorList>
            <person name="Schikora-Tamarit M.A."/>
        </authorList>
    </citation>
    <scope>NUCLEOTIDE SEQUENCE</scope>
    <source>
        <strain evidence="24">CBS6341</strain>
    </source>
</reference>
<evidence type="ECO:0000256" key="15">
    <source>
        <dbReference type="ARBA" id="ARBA00023125"/>
    </source>
</evidence>
<dbReference type="InterPro" id="IPR013506">
    <property type="entry name" value="Topo_IIA_bsu_dom2"/>
</dbReference>
<evidence type="ECO:0000256" key="1">
    <source>
        <dbReference type="ARBA" id="ARBA00000185"/>
    </source>
</evidence>
<keyword evidence="11 20" id="KW-0547">Nucleotide-binding</keyword>
<dbReference type="InterPro" id="IPR036890">
    <property type="entry name" value="HATPase_C_sf"/>
</dbReference>
<evidence type="ECO:0000256" key="3">
    <source>
        <dbReference type="ARBA" id="ARBA00001946"/>
    </source>
</evidence>
<keyword evidence="16 19" id="KW-0413">Isomerase</keyword>
<evidence type="ECO:0000256" key="10">
    <source>
        <dbReference type="ARBA" id="ARBA00022723"/>
    </source>
</evidence>
<dbReference type="Gene3D" id="3.30.230.10">
    <property type="match status" value="1"/>
</dbReference>
<dbReference type="PROSITE" id="PS52040">
    <property type="entry name" value="TOPO_IIA"/>
    <property type="match status" value="1"/>
</dbReference>
<dbReference type="InterPro" id="IPR002205">
    <property type="entry name" value="Topo_IIA_dom_A"/>
</dbReference>
<evidence type="ECO:0000256" key="8">
    <source>
        <dbReference type="ARBA" id="ARBA00019635"/>
    </source>
</evidence>
<feature type="compositionally biased region" description="Basic and acidic residues" evidence="21">
    <location>
        <begin position="1252"/>
        <end position="1263"/>
    </location>
</feature>
<dbReference type="SMART" id="SM00434">
    <property type="entry name" value="TOP4c"/>
    <property type="match status" value="1"/>
</dbReference>
<dbReference type="GO" id="GO:0046872">
    <property type="term" value="F:metal ion binding"/>
    <property type="evidence" value="ECO:0007669"/>
    <property type="project" value="UniProtKB-KW"/>
</dbReference>
<feature type="active site" description="O-(5'-phospho-DNA)-tyrosine intermediate" evidence="19">
    <location>
        <position position="807"/>
    </location>
</feature>
<dbReference type="GO" id="GO:0006265">
    <property type="term" value="P:DNA topological change"/>
    <property type="evidence" value="ECO:0007669"/>
    <property type="project" value="UniProtKB-UniRule"/>
</dbReference>
<evidence type="ECO:0000256" key="4">
    <source>
        <dbReference type="ARBA" id="ARBA00004123"/>
    </source>
</evidence>
<dbReference type="FunFam" id="3.30.565.10:FF:000004">
    <property type="entry name" value="DNA topoisomerase 2"/>
    <property type="match status" value="1"/>
</dbReference>
<dbReference type="SUPFAM" id="SSF54211">
    <property type="entry name" value="Ribosomal protein S5 domain 2-like"/>
    <property type="match status" value="1"/>
</dbReference>
<dbReference type="Proteomes" id="UP000769528">
    <property type="component" value="Unassembled WGS sequence"/>
</dbReference>
<dbReference type="InterPro" id="IPR001241">
    <property type="entry name" value="Topo_IIA"/>
</dbReference>
<dbReference type="InterPro" id="IPR050634">
    <property type="entry name" value="DNA_Topoisomerase_II"/>
</dbReference>
<evidence type="ECO:0000256" key="21">
    <source>
        <dbReference type="SAM" id="MobiDB-lite"/>
    </source>
</evidence>
<dbReference type="InterPro" id="IPR001154">
    <property type="entry name" value="TopoII_euk"/>
</dbReference>
<organism evidence="24 25">
    <name type="scientific">Wickerhamomyces mucosus</name>
    <dbReference type="NCBI Taxonomy" id="1378264"/>
    <lineage>
        <taxon>Eukaryota</taxon>
        <taxon>Fungi</taxon>
        <taxon>Dikarya</taxon>
        <taxon>Ascomycota</taxon>
        <taxon>Saccharomycotina</taxon>
        <taxon>Saccharomycetes</taxon>
        <taxon>Phaffomycetales</taxon>
        <taxon>Wickerhamomycetaceae</taxon>
        <taxon>Wickerhamomyces</taxon>
    </lineage>
</organism>
<evidence type="ECO:0000256" key="20">
    <source>
        <dbReference type="RuleBase" id="RU362094"/>
    </source>
</evidence>
<keyword evidence="15 19" id="KW-0238">DNA-binding</keyword>
<keyword evidence="13" id="KW-0460">Magnesium</keyword>
<evidence type="ECO:0000259" key="22">
    <source>
        <dbReference type="PROSITE" id="PS50880"/>
    </source>
</evidence>
<dbReference type="FunFam" id="3.30.1490.30:FF:000001">
    <property type="entry name" value="DNA topoisomerase 2"/>
    <property type="match status" value="1"/>
</dbReference>
<dbReference type="InterPro" id="IPR003594">
    <property type="entry name" value="HATPase_dom"/>
</dbReference>
<evidence type="ECO:0000256" key="13">
    <source>
        <dbReference type="ARBA" id="ARBA00022842"/>
    </source>
</evidence>
<comment type="cofactor">
    <cofactor evidence="2">
        <name>Ca(2+)</name>
        <dbReference type="ChEBI" id="CHEBI:29108"/>
    </cofactor>
</comment>
<dbReference type="Pfam" id="PF00521">
    <property type="entry name" value="DNA_topoisoIV"/>
    <property type="match status" value="1"/>
</dbReference>
<feature type="compositionally biased region" description="Basic and acidic residues" evidence="21">
    <location>
        <begin position="1270"/>
        <end position="1283"/>
    </location>
</feature>
<feature type="compositionally biased region" description="Acidic residues" evidence="21">
    <location>
        <begin position="1402"/>
        <end position="1416"/>
    </location>
</feature>
<evidence type="ECO:0000256" key="11">
    <source>
        <dbReference type="ARBA" id="ARBA00022741"/>
    </source>
</evidence>
<dbReference type="Gene3D" id="3.90.199.10">
    <property type="entry name" value="Topoisomerase II, domain 5"/>
    <property type="match status" value="1"/>
</dbReference>
<dbReference type="GO" id="GO:0000712">
    <property type="term" value="P:resolution of meiotic recombination intermediates"/>
    <property type="evidence" value="ECO:0007669"/>
    <property type="project" value="TreeGrafter"/>
</dbReference>
<dbReference type="EMBL" id="JAEUBF010001547">
    <property type="protein sequence ID" value="KAH3663440.1"/>
    <property type="molecule type" value="Genomic_DNA"/>
</dbReference>
<reference evidence="24" key="1">
    <citation type="journal article" date="2021" name="Open Biol.">
        <title>Shared evolutionary footprints suggest mitochondrial oxidative damage underlies multiple complex I losses in fungi.</title>
        <authorList>
            <person name="Schikora-Tamarit M.A."/>
            <person name="Marcet-Houben M."/>
            <person name="Nosek J."/>
            <person name="Gabaldon T."/>
        </authorList>
    </citation>
    <scope>NUCLEOTIDE SEQUENCE</scope>
    <source>
        <strain evidence="24">CBS6341</strain>
    </source>
</reference>
<dbReference type="CDD" id="cd03365">
    <property type="entry name" value="TOPRIM_TopoIIA"/>
    <property type="match status" value="1"/>
</dbReference>
<dbReference type="GO" id="GO:0005524">
    <property type="term" value="F:ATP binding"/>
    <property type="evidence" value="ECO:0007669"/>
    <property type="project" value="UniProtKB-UniRule"/>
</dbReference>
<feature type="region of interest" description="Disordered" evidence="21">
    <location>
        <begin position="1209"/>
        <end position="1231"/>
    </location>
</feature>
<dbReference type="CDD" id="cd16930">
    <property type="entry name" value="HATPase_TopII-like"/>
    <property type="match status" value="1"/>
</dbReference>
<dbReference type="InterPro" id="IPR013759">
    <property type="entry name" value="Topo_IIA_B_C"/>
</dbReference>
<evidence type="ECO:0000256" key="14">
    <source>
        <dbReference type="ARBA" id="ARBA00023029"/>
    </source>
</evidence>
<evidence type="ECO:0000256" key="7">
    <source>
        <dbReference type="ARBA" id="ARBA00012895"/>
    </source>
</evidence>
<feature type="compositionally biased region" description="Basic residues" evidence="21">
    <location>
        <begin position="1385"/>
        <end position="1398"/>
    </location>
</feature>
<comment type="subcellular location">
    <subcellularLocation>
        <location evidence="4">Nucleus</location>
    </subcellularLocation>
</comment>
<comment type="subunit">
    <text evidence="6 20">Homodimer.</text>
</comment>
<gene>
    <name evidence="24" type="ORF">WICMUC_005966</name>
</gene>
<dbReference type="FunFam" id="3.30.230.10:FF:000008">
    <property type="entry name" value="DNA topoisomerase 2"/>
    <property type="match status" value="1"/>
</dbReference>
<feature type="region of interest" description="Disordered" evidence="21">
    <location>
        <begin position="1371"/>
        <end position="1491"/>
    </location>
</feature>
<evidence type="ECO:0000256" key="17">
    <source>
        <dbReference type="ARBA" id="ARBA00023242"/>
    </source>
</evidence>
<accession>A0A9P8T2Y6</accession>
<evidence type="ECO:0000256" key="6">
    <source>
        <dbReference type="ARBA" id="ARBA00011738"/>
    </source>
</evidence>
<evidence type="ECO:0000256" key="12">
    <source>
        <dbReference type="ARBA" id="ARBA00022840"/>
    </source>
</evidence>
<dbReference type="PANTHER" id="PTHR10169:SF38">
    <property type="entry name" value="DNA TOPOISOMERASE 2"/>
    <property type="match status" value="1"/>
</dbReference>
<dbReference type="InterPro" id="IPR020568">
    <property type="entry name" value="Ribosomal_Su5_D2-typ_SF"/>
</dbReference>
<dbReference type="FunFam" id="3.40.50.670:FF:000001">
    <property type="entry name" value="DNA topoisomerase 2"/>
    <property type="match status" value="2"/>
</dbReference>
<feature type="domain" description="Topo IIA-type catalytic" evidence="23">
    <location>
        <begin position="717"/>
        <end position="1177"/>
    </location>
</feature>
<dbReference type="GO" id="GO:0003918">
    <property type="term" value="F:DNA topoisomerase type II (double strand cut, ATP-hydrolyzing) activity"/>
    <property type="evidence" value="ECO:0007669"/>
    <property type="project" value="UniProtKB-UniRule"/>
</dbReference>
<evidence type="ECO:0000256" key="5">
    <source>
        <dbReference type="ARBA" id="ARBA00011080"/>
    </source>
</evidence>
<dbReference type="InterPro" id="IPR018522">
    <property type="entry name" value="TopoIIA_CS"/>
</dbReference>
<dbReference type="Pfam" id="PF01751">
    <property type="entry name" value="Toprim"/>
    <property type="match status" value="1"/>
</dbReference>
<dbReference type="GO" id="GO:0000819">
    <property type="term" value="P:sister chromatid segregation"/>
    <property type="evidence" value="ECO:0007669"/>
    <property type="project" value="TreeGrafter"/>
</dbReference>
<dbReference type="InterPro" id="IPR014721">
    <property type="entry name" value="Ribsml_uS5_D2-typ_fold_subgr"/>
</dbReference>
<dbReference type="Pfam" id="PF02518">
    <property type="entry name" value="HATPase_c"/>
    <property type="match status" value="1"/>
</dbReference>
<keyword evidence="9" id="KW-0597">Phosphoprotein</keyword>